<sequence length="306" mass="33467">MSEEMKTVEQLQEEIAKLKQELADLKSSQAPAQEAEPVAAADQEIPGGESEMALQVLQTIEQSTDDVDVKVETLCRWAAARAGAIVVAPLLGTVALMANEVYLVSRIARIYNVKLTERALIAFLGAVGSRMIGTLLTTLIPFSVIQVPVAVGITYSLGRVTQRWMKDGMPSDMTPYVEMMGEWKDKAREQVDRLRENPLKNVPLGDETVDFIKRWGGTAAEKFQDVKEKGQELYHNVRHKDDLVEEIIEEKAAEDAAKAVAAETAAEAADDAAEQAAAAETTETEKKTTVEEQVKAAVEDAKIPLD</sequence>
<proteinExistence type="predicted"/>
<feature type="coiled-coil region" evidence="1">
    <location>
        <begin position="1"/>
        <end position="28"/>
    </location>
</feature>
<organism evidence="4 5">
    <name type="scientific">Megasphaera stantonii</name>
    <dbReference type="NCBI Taxonomy" id="2144175"/>
    <lineage>
        <taxon>Bacteria</taxon>
        <taxon>Bacillati</taxon>
        <taxon>Bacillota</taxon>
        <taxon>Negativicutes</taxon>
        <taxon>Veillonellales</taxon>
        <taxon>Veillonellaceae</taxon>
        <taxon>Megasphaera</taxon>
    </lineage>
</organism>
<reference evidence="4 5" key="1">
    <citation type="submission" date="2018-05" db="EMBL/GenBank/DDBJ databases">
        <title>Complete genome sequence of Megasphaera sp. AJH120T, isolated from the ceca of a chicken.</title>
        <authorList>
            <person name="Maki J."/>
            <person name="Looft T."/>
        </authorList>
    </citation>
    <scope>NUCLEOTIDE SEQUENCE [LARGE SCALE GENOMIC DNA]</scope>
    <source>
        <strain evidence="4 5">AJH120</strain>
    </source>
</reference>
<feature type="region of interest" description="Disordered" evidence="2">
    <location>
        <begin position="262"/>
        <end position="293"/>
    </location>
</feature>
<name>A0A346AW84_9FIRM</name>
<accession>A0A346AW84</accession>
<evidence type="ECO:0000256" key="2">
    <source>
        <dbReference type="SAM" id="MobiDB-lite"/>
    </source>
</evidence>
<evidence type="ECO:0000256" key="1">
    <source>
        <dbReference type="SAM" id="Coils"/>
    </source>
</evidence>
<feature type="transmembrane region" description="Helical" evidence="3">
    <location>
        <begin position="82"/>
        <end position="103"/>
    </location>
</feature>
<evidence type="ECO:0000256" key="3">
    <source>
        <dbReference type="SAM" id="Phobius"/>
    </source>
</evidence>
<feature type="compositionally biased region" description="Basic and acidic residues" evidence="2">
    <location>
        <begin position="283"/>
        <end position="293"/>
    </location>
</feature>
<dbReference type="KEGG" id="meg:DKB62_00290"/>
<keyword evidence="1" id="KW-0175">Coiled coil</keyword>
<feature type="transmembrane region" description="Helical" evidence="3">
    <location>
        <begin position="139"/>
        <end position="158"/>
    </location>
</feature>
<keyword evidence="3" id="KW-1133">Transmembrane helix</keyword>
<protein>
    <recommendedName>
        <fullName evidence="6">DUF697 domain-containing protein</fullName>
    </recommendedName>
</protein>
<keyword evidence="5" id="KW-1185">Reference proteome</keyword>
<dbReference type="AlphaFoldDB" id="A0A346AW84"/>
<dbReference type="RefSeq" id="WP_107195515.1">
    <property type="nucleotide sequence ID" value="NZ_CP029462.1"/>
</dbReference>
<dbReference type="OrthoDB" id="1631981at2"/>
<gene>
    <name evidence="4" type="ORF">DKB62_00290</name>
</gene>
<evidence type="ECO:0008006" key="6">
    <source>
        <dbReference type="Google" id="ProtNLM"/>
    </source>
</evidence>
<keyword evidence="3" id="KW-0812">Transmembrane</keyword>
<evidence type="ECO:0000313" key="4">
    <source>
        <dbReference type="EMBL" id="AXL20127.1"/>
    </source>
</evidence>
<dbReference type="Proteomes" id="UP000254337">
    <property type="component" value="Chromosome"/>
</dbReference>
<dbReference type="EMBL" id="CP029462">
    <property type="protein sequence ID" value="AXL20127.1"/>
    <property type="molecule type" value="Genomic_DNA"/>
</dbReference>
<keyword evidence="3" id="KW-0472">Membrane</keyword>
<evidence type="ECO:0000313" key="5">
    <source>
        <dbReference type="Proteomes" id="UP000254337"/>
    </source>
</evidence>